<dbReference type="OrthoDB" id="9815959at2"/>
<evidence type="ECO:0000256" key="2">
    <source>
        <dbReference type="SAM" id="Phobius"/>
    </source>
</evidence>
<keyword evidence="2" id="KW-0472">Membrane</keyword>
<evidence type="ECO:0000313" key="4">
    <source>
        <dbReference type="Proteomes" id="UP000245021"/>
    </source>
</evidence>
<feature type="transmembrane region" description="Helical" evidence="2">
    <location>
        <begin position="102"/>
        <end position="126"/>
    </location>
</feature>
<dbReference type="Proteomes" id="UP000245021">
    <property type="component" value="Unassembled WGS sequence"/>
</dbReference>
<protein>
    <submittedName>
        <fullName evidence="3">Uncharacterized protein</fullName>
    </submittedName>
</protein>
<feature type="compositionally biased region" description="Acidic residues" evidence="1">
    <location>
        <begin position="27"/>
        <end position="37"/>
    </location>
</feature>
<organism evidence="3 4">
    <name type="scientific">Lactococcus termiticola</name>
    <dbReference type="NCBI Taxonomy" id="2169526"/>
    <lineage>
        <taxon>Bacteria</taxon>
        <taxon>Bacillati</taxon>
        <taxon>Bacillota</taxon>
        <taxon>Bacilli</taxon>
        <taxon>Lactobacillales</taxon>
        <taxon>Streptococcaceae</taxon>
        <taxon>Lactococcus</taxon>
    </lineage>
</organism>
<keyword evidence="2" id="KW-0812">Transmembrane</keyword>
<dbReference type="AlphaFoldDB" id="A0A2R5HEV3"/>
<accession>A0A2R5HEV3</accession>
<dbReference type="RefSeq" id="WP_109245566.1">
    <property type="nucleotide sequence ID" value="NZ_BFFO01000003.1"/>
</dbReference>
<reference evidence="3 4" key="1">
    <citation type="journal article" date="2018" name="Genome Announc.">
        <title>Draft Genome Sequence of Lactococcus sp. Strain NtB2 (JCM 32569), Isolated from the Gut of the Higher Termite Nasutitermes takasagoensis.</title>
        <authorList>
            <person name="Noda S."/>
            <person name="Aihara C."/>
            <person name="Yuki M."/>
            <person name="Ohkuma M."/>
        </authorList>
    </citation>
    <scope>NUCLEOTIDE SEQUENCE [LARGE SCALE GENOMIC DNA]</scope>
    <source>
        <strain evidence="3 4">NtB2</strain>
    </source>
</reference>
<proteinExistence type="predicted"/>
<evidence type="ECO:0000313" key="3">
    <source>
        <dbReference type="EMBL" id="GBG96597.1"/>
    </source>
</evidence>
<comment type="caution">
    <text evidence="3">The sequence shown here is derived from an EMBL/GenBank/DDBJ whole genome shotgun (WGS) entry which is preliminary data.</text>
</comment>
<dbReference type="EMBL" id="BFFO01000003">
    <property type="protein sequence ID" value="GBG96597.1"/>
    <property type="molecule type" value="Genomic_DNA"/>
</dbReference>
<name>A0A2R5HEV3_9LACT</name>
<sequence length="202" mass="22753">MTEENKAVEEQPLDDKKVEMDEKVEAGTEETVAEPVLEDEKVETPLPIVVAEKEVEPEVTMPASQQATTAKMDEEQQAAFKTKWNWGAFSLSLFFAVGNKSYLGLLVLLGFVPFIGQIFALVWAIIYGLNAEKWTLENMDNHYRDEEEFRKVMDSWNIAGLIAFIVLAVIAVLSLILLVAVFASFLHGLNNLQDFNNNYYGN</sequence>
<gene>
    <name evidence="3" type="ORF">NtB2_00710</name>
</gene>
<feature type="compositionally biased region" description="Basic and acidic residues" evidence="1">
    <location>
        <begin position="1"/>
        <end position="26"/>
    </location>
</feature>
<feature type="region of interest" description="Disordered" evidence="1">
    <location>
        <begin position="1"/>
        <end position="37"/>
    </location>
</feature>
<keyword evidence="2" id="KW-1133">Transmembrane helix</keyword>
<keyword evidence="4" id="KW-1185">Reference proteome</keyword>
<feature type="transmembrane region" description="Helical" evidence="2">
    <location>
        <begin position="158"/>
        <end position="186"/>
    </location>
</feature>
<evidence type="ECO:0000256" key="1">
    <source>
        <dbReference type="SAM" id="MobiDB-lite"/>
    </source>
</evidence>